<dbReference type="AlphaFoldDB" id="A0A4V6A6N9"/>
<protein>
    <submittedName>
        <fullName evidence="2">Uncharacterized protein</fullName>
    </submittedName>
</protein>
<reference evidence="2 3" key="1">
    <citation type="journal article" date="2015" name="Genome Biol.">
        <title>Comparative genomics of Steinernema reveals deeply conserved gene regulatory networks.</title>
        <authorList>
            <person name="Dillman A.R."/>
            <person name="Macchietto M."/>
            <person name="Porter C.F."/>
            <person name="Rogers A."/>
            <person name="Williams B."/>
            <person name="Antoshechkin I."/>
            <person name="Lee M.M."/>
            <person name="Goodwin Z."/>
            <person name="Lu X."/>
            <person name="Lewis E.E."/>
            <person name="Goodrich-Blair H."/>
            <person name="Stock S.P."/>
            <person name="Adams B.J."/>
            <person name="Sternberg P.W."/>
            <person name="Mortazavi A."/>
        </authorList>
    </citation>
    <scope>NUCLEOTIDE SEQUENCE [LARGE SCALE GENOMIC DNA]</scope>
    <source>
        <strain evidence="2 3">ALL</strain>
    </source>
</reference>
<keyword evidence="1" id="KW-0812">Transmembrane</keyword>
<keyword evidence="3" id="KW-1185">Reference proteome</keyword>
<name>A0A4V6A6N9_STECR</name>
<evidence type="ECO:0000313" key="2">
    <source>
        <dbReference type="EMBL" id="TKR95655.1"/>
    </source>
</evidence>
<gene>
    <name evidence="2" type="ORF">L596_009792</name>
</gene>
<keyword evidence="1" id="KW-1133">Transmembrane helix</keyword>
<proteinExistence type="predicted"/>
<evidence type="ECO:0000256" key="1">
    <source>
        <dbReference type="SAM" id="Phobius"/>
    </source>
</evidence>
<evidence type="ECO:0000313" key="3">
    <source>
        <dbReference type="Proteomes" id="UP000298663"/>
    </source>
</evidence>
<keyword evidence="1" id="KW-0472">Membrane</keyword>
<sequence length="99" mass="12181">MRARRKYIEQKRKLSKPSIANESCLLSTDFSLEYRASRLLSFLWLFCEDRRRNRVALFRLISSPSLNVAHFFSRLWLMLPFPRRYWLFTTIFMWRVNNN</sequence>
<comment type="caution">
    <text evidence="2">The sequence shown here is derived from an EMBL/GenBank/DDBJ whole genome shotgun (WGS) entry which is preliminary data.</text>
</comment>
<organism evidence="2 3">
    <name type="scientific">Steinernema carpocapsae</name>
    <name type="common">Entomopathogenic nematode</name>
    <dbReference type="NCBI Taxonomy" id="34508"/>
    <lineage>
        <taxon>Eukaryota</taxon>
        <taxon>Metazoa</taxon>
        <taxon>Ecdysozoa</taxon>
        <taxon>Nematoda</taxon>
        <taxon>Chromadorea</taxon>
        <taxon>Rhabditida</taxon>
        <taxon>Tylenchina</taxon>
        <taxon>Panagrolaimomorpha</taxon>
        <taxon>Strongyloidoidea</taxon>
        <taxon>Steinernematidae</taxon>
        <taxon>Steinernema</taxon>
    </lineage>
</organism>
<accession>A0A4V6A6N9</accession>
<feature type="transmembrane region" description="Helical" evidence="1">
    <location>
        <begin position="56"/>
        <end position="77"/>
    </location>
</feature>
<dbReference type="EMBL" id="AZBU02000002">
    <property type="protein sequence ID" value="TKR95655.1"/>
    <property type="molecule type" value="Genomic_DNA"/>
</dbReference>
<reference evidence="2 3" key="2">
    <citation type="journal article" date="2019" name="G3 (Bethesda)">
        <title>Hybrid Assembly of the Genome of the Entomopathogenic Nematode Steinernema carpocapsae Identifies the X-Chromosome.</title>
        <authorList>
            <person name="Serra L."/>
            <person name="Macchietto M."/>
            <person name="Macias-Munoz A."/>
            <person name="McGill C.J."/>
            <person name="Rodriguez I.M."/>
            <person name="Rodriguez B."/>
            <person name="Murad R."/>
            <person name="Mortazavi A."/>
        </authorList>
    </citation>
    <scope>NUCLEOTIDE SEQUENCE [LARGE SCALE GENOMIC DNA]</scope>
    <source>
        <strain evidence="2 3">ALL</strain>
    </source>
</reference>
<dbReference type="Proteomes" id="UP000298663">
    <property type="component" value="Unassembled WGS sequence"/>
</dbReference>